<organism evidence="1 2">
    <name type="scientific">Clavibacter zhangzhiyongii</name>
    <dbReference type="NCBI Taxonomy" id="2768071"/>
    <lineage>
        <taxon>Bacteria</taxon>
        <taxon>Bacillati</taxon>
        <taxon>Actinomycetota</taxon>
        <taxon>Actinomycetes</taxon>
        <taxon>Micrococcales</taxon>
        <taxon>Microbacteriaceae</taxon>
        <taxon>Clavibacter</taxon>
    </lineage>
</organism>
<sequence length="300" mass="31872">MTPPARTAEHDAFGPWILPVRTPDEVPRAFRSHGVDPAAARLALKVPRDVARRDTDPTMDLYDRLLVVGERDLEVLTRVGSGSTSQRIPFAALVGVRDRVDLLDGLLTLHAADGTAVAVPYNGASADVVADLTALLVELASATAAQAPPVPPRGSPYSPRVEVGADEAGVGSEYWRLAARDPDLRFLSSHPRIPLHRTAAGLGGALRSLRPMSLAGAIAACTPREVLVVTRRDQVIPRRLATLSLDRLRVLRHAITSTTSEPHRVWAGMSIVTVHAGAAAFEVVTETTAAVEGGLLTLSC</sequence>
<proteinExistence type="predicted"/>
<evidence type="ECO:0000313" key="1">
    <source>
        <dbReference type="EMBL" id="QOD44136.1"/>
    </source>
</evidence>
<accession>A0A7L7Z350</accession>
<evidence type="ECO:0000313" key="2">
    <source>
        <dbReference type="Proteomes" id="UP000516660"/>
    </source>
</evidence>
<dbReference type="RefSeq" id="WP_191148069.1">
    <property type="nucleotide sequence ID" value="NZ_CP061274.1"/>
</dbReference>
<keyword evidence="2" id="KW-1185">Reference proteome</keyword>
<reference evidence="1 2" key="1">
    <citation type="submission" date="2020-08" db="EMBL/GenBank/DDBJ databases">
        <title>Description of Clavibacter zhangzhiyonge sp. nov., a phytopathogenic actinobacterium isolated from barley seeds, causing leaf brown spot and decline.</title>
        <authorList>
            <person name="Tian Q."/>
            <person name="Chuan J."/>
            <person name="Zhao W."/>
            <person name="Li X."/>
        </authorList>
    </citation>
    <scope>NUCLEOTIDE SEQUENCE [LARGE SCALE GENOMIC DNA]</scope>
    <source>
        <strain evidence="1 2">DM1</strain>
    </source>
</reference>
<name>A0A7L7Z350_9MICO</name>
<protein>
    <submittedName>
        <fullName evidence="1">Uncharacterized protein</fullName>
    </submittedName>
</protein>
<dbReference type="EMBL" id="CP061274">
    <property type="protein sequence ID" value="QOD44136.1"/>
    <property type="molecule type" value="Genomic_DNA"/>
</dbReference>
<dbReference type="KEGG" id="czh:H9X71_01895"/>
<dbReference type="Proteomes" id="UP000516660">
    <property type="component" value="Chromosome"/>
</dbReference>
<dbReference type="AlphaFoldDB" id="A0A7L7Z350"/>
<gene>
    <name evidence="1" type="ORF">H9X71_01895</name>
</gene>